<keyword evidence="5" id="KW-0482">Metalloprotease</keyword>
<evidence type="ECO:0000256" key="3">
    <source>
        <dbReference type="ARBA" id="ARBA00022801"/>
    </source>
</evidence>
<dbReference type="EMBL" id="JASCRZ010000001">
    <property type="protein sequence ID" value="MDI5894287.1"/>
    <property type="molecule type" value="Genomic_DNA"/>
</dbReference>
<dbReference type="Pfam" id="PF13583">
    <property type="entry name" value="Reprolysin_4"/>
    <property type="match status" value="1"/>
</dbReference>
<evidence type="ECO:0000259" key="4">
    <source>
        <dbReference type="PROSITE" id="PS51829"/>
    </source>
</evidence>
<dbReference type="Proteomes" id="UP001243403">
    <property type="component" value="Unassembled WGS sequence"/>
</dbReference>
<dbReference type="InterPro" id="IPR026444">
    <property type="entry name" value="Secre_tail"/>
</dbReference>
<dbReference type="GO" id="GO:0008237">
    <property type="term" value="F:metallopeptidase activity"/>
    <property type="evidence" value="ECO:0007669"/>
    <property type="project" value="UniProtKB-KW"/>
</dbReference>
<feature type="domain" description="P/Homo B" evidence="4">
    <location>
        <begin position="664"/>
        <end position="814"/>
    </location>
</feature>
<dbReference type="Gene3D" id="3.40.390.10">
    <property type="entry name" value="Collagenase (Catalytic Domain)"/>
    <property type="match status" value="1"/>
</dbReference>
<sequence>MRRIILFFIIIFYNSAIHSQEGSFWKRIAQDNVAVSDRINVKPIADKQLLFNLNEVALKKSLEVLHNKEGKQSRIEITIPNMNGDLEKFSVWESSNFEPELQAQNPTIRAYNGIGITDLKASLYFSLSPKGIQTMILRGESGSEFIEPYSKDNTTYVLFDSKSRVSGSLPFTCKTEDVALNKQLLNKTGKIGANNKVFKTLRLALSCTGEYTAFHGGTVANALSAMNATMTRVNGVFNKDLAVKLNIIANNNLLIYTDAATDPYSNSTEGAAGKWNQELQNNLNATITDTGYDIGHLFGADGGGGNAGCIGCVCVNPTVEFPMAKGSAYTSPSNAVPQGDTFDIDFVAHEMGHQLGANHTFSFEIEDTGVNVEPGSGSTIMAYAGITSGYNVQNNSDDYFAYASIKQIQDNLLSKTCPVSTVLANNPPIINAGLDYTIPNGTAFKLTGTGSDTNGDVVTYCWEQNDTAVRTVDSTINEEGDFSFASPTKIYGPNFRSFYPSNTPVRFMPALSSVLANKLTTTWESVSTIERALTFTLTGRDNAALGTAQTNTDEMVVNVSGTVGPFAVTSQNTENSAWIQGTTQTITWDVNNSNTLIGSTNVNIKLSTDGGLNFTTVLASNTPNDGSETITVPNVASKDCRVLIEPTANIYYAVNSKSFAIGYSVSSSCVTYNFSAPFPIPESTTYATRTITVPATTEVISDVNFSVAFTHTYLSDVQIEVVNPQGTAVKLFERSCGSLSRSLVLNYDDLGTPLDCGVTTAQTASPFELLSTFNGLSPQGNWTLRARDLDQNDVGTVNSASITICTKTYTLATPDFEINNFVVYPNPNKGDFSVQFTSASSNGVKVLVHDLLGRKLFENKFESNSNFNENIQLKNIQPGLYLLTVIDGSRKEVRKIVIE</sequence>
<keyword evidence="3" id="KW-0378">Hydrolase</keyword>
<dbReference type="Gene3D" id="2.60.120.260">
    <property type="entry name" value="Galactose-binding domain-like"/>
    <property type="match status" value="1"/>
</dbReference>
<gene>
    <name evidence="5" type="ORF">QLS65_05245</name>
</gene>
<reference evidence="5 6" key="1">
    <citation type="submission" date="2023-04" db="EMBL/GenBank/DDBJ databases">
        <title>Two novel species of Flavobacterium.</title>
        <authorList>
            <person name="Liu Q."/>
            <person name="Xin Y.-H."/>
        </authorList>
    </citation>
    <scope>NUCLEOTIDE SEQUENCE [LARGE SCALE GENOMIC DNA]</scope>
    <source>
        <strain evidence="5 6">LB1P51</strain>
    </source>
</reference>
<comment type="caution">
    <text evidence="5">The sequence shown here is derived from an EMBL/GenBank/DDBJ whole genome shotgun (WGS) entry which is preliminary data.</text>
</comment>
<name>A0ABT6V7W2_9FLAO</name>
<dbReference type="InterPro" id="IPR013783">
    <property type="entry name" value="Ig-like_fold"/>
</dbReference>
<dbReference type="InterPro" id="IPR002884">
    <property type="entry name" value="P_dom"/>
</dbReference>
<dbReference type="NCBIfam" id="TIGR04183">
    <property type="entry name" value="Por_Secre_tail"/>
    <property type="match status" value="1"/>
</dbReference>
<dbReference type="RefSeq" id="WP_282715658.1">
    <property type="nucleotide sequence ID" value="NZ_JASCRZ010000001.1"/>
</dbReference>
<dbReference type="Pfam" id="PF18962">
    <property type="entry name" value="Por_Secre_tail"/>
    <property type="match status" value="1"/>
</dbReference>
<dbReference type="InterPro" id="IPR008979">
    <property type="entry name" value="Galactose-bd-like_sf"/>
</dbReference>
<dbReference type="SUPFAM" id="SSF49785">
    <property type="entry name" value="Galactose-binding domain-like"/>
    <property type="match status" value="1"/>
</dbReference>
<dbReference type="PROSITE" id="PS51829">
    <property type="entry name" value="P_HOMO_B"/>
    <property type="match status" value="1"/>
</dbReference>
<protein>
    <submittedName>
        <fullName evidence="5">Zinc-dependent metalloprotease family protein</fullName>
    </submittedName>
</protein>
<evidence type="ECO:0000256" key="2">
    <source>
        <dbReference type="ARBA" id="ARBA00022729"/>
    </source>
</evidence>
<keyword evidence="2" id="KW-0732">Signal</keyword>
<dbReference type="Pfam" id="PF01483">
    <property type="entry name" value="P_proprotein"/>
    <property type="match status" value="1"/>
</dbReference>
<dbReference type="InterPro" id="IPR024079">
    <property type="entry name" value="MetalloPept_cat_dom_sf"/>
</dbReference>
<evidence type="ECO:0000313" key="6">
    <source>
        <dbReference type="Proteomes" id="UP001243403"/>
    </source>
</evidence>
<evidence type="ECO:0000313" key="5">
    <source>
        <dbReference type="EMBL" id="MDI5894287.1"/>
    </source>
</evidence>
<keyword evidence="6" id="KW-1185">Reference proteome</keyword>
<dbReference type="SUPFAM" id="SSF55486">
    <property type="entry name" value="Metalloproteases ('zincins'), catalytic domain"/>
    <property type="match status" value="1"/>
</dbReference>
<keyword evidence="1" id="KW-0645">Protease</keyword>
<accession>A0ABT6V7W2</accession>
<proteinExistence type="predicted"/>
<organism evidence="5 6">
    <name type="scientific">Flavobacterium algoritolerans</name>
    <dbReference type="NCBI Taxonomy" id="3041254"/>
    <lineage>
        <taxon>Bacteria</taxon>
        <taxon>Pseudomonadati</taxon>
        <taxon>Bacteroidota</taxon>
        <taxon>Flavobacteriia</taxon>
        <taxon>Flavobacteriales</taxon>
        <taxon>Flavobacteriaceae</taxon>
        <taxon>Flavobacterium</taxon>
    </lineage>
</organism>
<evidence type="ECO:0000256" key="1">
    <source>
        <dbReference type="ARBA" id="ARBA00022670"/>
    </source>
</evidence>
<dbReference type="Gene3D" id="2.60.40.10">
    <property type="entry name" value="Immunoglobulins"/>
    <property type="match status" value="1"/>
</dbReference>